<sequence>MYLIKGDEDYFIRKKINEIIDKEKNDDSEDLELIKFYDFFTLEELADALNNTGLFFNKKIIIIKNPFIFNTKSKFAKNLIEEFINLIKGSINDPNIVFIFTQEIYKYDKNFNPSLAFNFINKNSKVIQVEKINESRLFSFVNTMIKEKGGKINESTLFNFLSLMPNNLSLIENEIDKLLLINKEIANDIVNQNNFSVANNIEFALSDAVLKWNSPESIIKSLNQQLEYGIDISLILSQISTILLNTKSISILRKQNISNEEISKIINIHPYRVKLHWDFFLKIGEKKLNEMIANISQIDVNYKLGEISSDTFIGLINIFLLK</sequence>
<comment type="caution">
    <text evidence="11">The sequence shown here is derived from an EMBL/GenBank/DDBJ whole genome shotgun (WGS) entry which is preliminary data.</text>
</comment>
<protein>
    <recommendedName>
        <fullName evidence="2">DNA polymerase III subunit delta</fullName>
        <ecNumber evidence="1">2.7.7.7</ecNumber>
    </recommendedName>
</protein>
<dbReference type="Gene3D" id="1.20.272.10">
    <property type="match status" value="1"/>
</dbReference>
<dbReference type="PANTHER" id="PTHR34388:SF1">
    <property type="entry name" value="DNA POLYMERASE III SUBUNIT DELTA"/>
    <property type="match status" value="1"/>
</dbReference>
<proteinExistence type="inferred from homology"/>
<evidence type="ECO:0000256" key="6">
    <source>
        <dbReference type="ARBA" id="ARBA00022932"/>
    </source>
</evidence>
<evidence type="ECO:0000256" key="1">
    <source>
        <dbReference type="ARBA" id="ARBA00012417"/>
    </source>
</evidence>
<dbReference type="GO" id="GO:0009360">
    <property type="term" value="C:DNA polymerase III complex"/>
    <property type="evidence" value="ECO:0007669"/>
    <property type="project" value="InterPro"/>
</dbReference>
<evidence type="ECO:0000256" key="4">
    <source>
        <dbReference type="ARBA" id="ARBA00022695"/>
    </source>
</evidence>
<evidence type="ECO:0000259" key="9">
    <source>
        <dbReference type="Pfam" id="PF06144"/>
    </source>
</evidence>
<keyword evidence="5" id="KW-0235">DNA replication</keyword>
<dbReference type="Pfam" id="PF21694">
    <property type="entry name" value="DNA_pol3_delta_C"/>
    <property type="match status" value="1"/>
</dbReference>
<evidence type="ECO:0000256" key="5">
    <source>
        <dbReference type="ARBA" id="ARBA00022705"/>
    </source>
</evidence>
<evidence type="ECO:0000259" key="10">
    <source>
        <dbReference type="Pfam" id="PF21694"/>
    </source>
</evidence>
<dbReference type="NCBIfam" id="TIGR01128">
    <property type="entry name" value="holA"/>
    <property type="match status" value="1"/>
</dbReference>
<dbReference type="Proteomes" id="UP001162175">
    <property type="component" value="Unassembled WGS sequence"/>
</dbReference>
<dbReference type="RefSeq" id="WP_282459125.1">
    <property type="nucleotide sequence ID" value="NZ_JAPFAR010000086.1"/>
</dbReference>
<evidence type="ECO:0000313" key="11">
    <source>
        <dbReference type="EMBL" id="MDI3349650.1"/>
    </source>
</evidence>
<dbReference type="PANTHER" id="PTHR34388">
    <property type="entry name" value="DNA POLYMERASE III SUBUNIT DELTA"/>
    <property type="match status" value="1"/>
</dbReference>
<evidence type="ECO:0000256" key="8">
    <source>
        <dbReference type="ARBA" id="ARBA00049244"/>
    </source>
</evidence>
<dbReference type="EC" id="2.7.7.7" evidence="1"/>
<dbReference type="GO" id="GO:0003887">
    <property type="term" value="F:DNA-directed DNA polymerase activity"/>
    <property type="evidence" value="ECO:0007669"/>
    <property type="project" value="UniProtKB-KW"/>
</dbReference>
<organism evidence="11 12">
    <name type="scientific">Mycoplasmopsis arginini</name>
    <name type="common">Mycoplasma arginini</name>
    <dbReference type="NCBI Taxonomy" id="2094"/>
    <lineage>
        <taxon>Bacteria</taxon>
        <taxon>Bacillati</taxon>
        <taxon>Mycoplasmatota</taxon>
        <taxon>Mycoplasmoidales</taxon>
        <taxon>Metamycoplasmataceae</taxon>
        <taxon>Mycoplasmopsis</taxon>
    </lineage>
</organism>
<evidence type="ECO:0000256" key="7">
    <source>
        <dbReference type="ARBA" id="ARBA00034754"/>
    </source>
</evidence>
<keyword evidence="3 11" id="KW-0808">Transferase</keyword>
<dbReference type="InterPro" id="IPR005790">
    <property type="entry name" value="DNA_polIII_delta"/>
</dbReference>
<name>A0AA43R000_MYCAR</name>
<dbReference type="InterPro" id="IPR048466">
    <property type="entry name" value="DNA_pol3_delta-like_C"/>
</dbReference>
<comment type="similarity">
    <text evidence="7">Belongs to the DNA polymerase HolA subunit family.</text>
</comment>
<feature type="domain" description="DNA polymerase III delta subunit-like C-terminal" evidence="10">
    <location>
        <begin position="203"/>
        <end position="314"/>
    </location>
</feature>
<gene>
    <name evidence="11" type="primary">holA</name>
    <name evidence="11" type="ORF">DCBHLPFO_00228</name>
</gene>
<dbReference type="SUPFAM" id="SSF52540">
    <property type="entry name" value="P-loop containing nucleoside triphosphate hydrolases"/>
    <property type="match status" value="1"/>
</dbReference>
<dbReference type="Pfam" id="PF06144">
    <property type="entry name" value="DNA_pol3_delta"/>
    <property type="match status" value="1"/>
</dbReference>
<dbReference type="GO" id="GO:0003677">
    <property type="term" value="F:DNA binding"/>
    <property type="evidence" value="ECO:0007669"/>
    <property type="project" value="InterPro"/>
</dbReference>
<keyword evidence="4 11" id="KW-0548">Nucleotidyltransferase</keyword>
<keyword evidence="6" id="KW-0239">DNA-directed DNA polymerase</keyword>
<dbReference type="Gene3D" id="1.10.8.60">
    <property type="match status" value="1"/>
</dbReference>
<accession>A0AA43R000</accession>
<dbReference type="InterPro" id="IPR008921">
    <property type="entry name" value="DNA_pol3_clamp-load_cplx_C"/>
</dbReference>
<reference evidence="11" key="1">
    <citation type="submission" date="2022-11" db="EMBL/GenBank/DDBJ databases">
        <title>Draft genome of Mycoplasma arginini isolated from fly.</title>
        <authorList>
            <person name="Severgnini M."/>
            <person name="Gioia G."/>
            <person name="Cremonesi P."/>
            <person name="Moroni P."/>
            <person name="Addis M.F."/>
            <person name="Castiglioni B."/>
        </authorList>
    </citation>
    <scope>NUCLEOTIDE SEQUENCE</scope>
    <source>
        <strain evidence="11">QMP CG1-1632</strain>
    </source>
</reference>
<dbReference type="SUPFAM" id="SSF48019">
    <property type="entry name" value="post-AAA+ oligomerization domain-like"/>
    <property type="match status" value="1"/>
</dbReference>
<feature type="domain" description="DNA polymerase III delta N-terminal" evidence="9">
    <location>
        <begin position="2"/>
        <end position="129"/>
    </location>
</feature>
<dbReference type="Gene3D" id="3.40.50.300">
    <property type="entry name" value="P-loop containing nucleotide triphosphate hydrolases"/>
    <property type="match status" value="1"/>
</dbReference>
<dbReference type="InterPro" id="IPR010372">
    <property type="entry name" value="DNA_pol3_delta_N"/>
</dbReference>
<evidence type="ECO:0000256" key="3">
    <source>
        <dbReference type="ARBA" id="ARBA00022679"/>
    </source>
</evidence>
<dbReference type="GO" id="GO:0006261">
    <property type="term" value="P:DNA-templated DNA replication"/>
    <property type="evidence" value="ECO:0007669"/>
    <property type="project" value="TreeGrafter"/>
</dbReference>
<evidence type="ECO:0000256" key="2">
    <source>
        <dbReference type="ARBA" id="ARBA00017703"/>
    </source>
</evidence>
<comment type="catalytic activity">
    <reaction evidence="8">
        <text>DNA(n) + a 2'-deoxyribonucleoside 5'-triphosphate = DNA(n+1) + diphosphate</text>
        <dbReference type="Rhea" id="RHEA:22508"/>
        <dbReference type="Rhea" id="RHEA-COMP:17339"/>
        <dbReference type="Rhea" id="RHEA-COMP:17340"/>
        <dbReference type="ChEBI" id="CHEBI:33019"/>
        <dbReference type="ChEBI" id="CHEBI:61560"/>
        <dbReference type="ChEBI" id="CHEBI:173112"/>
        <dbReference type="EC" id="2.7.7.7"/>
    </reaction>
</comment>
<dbReference type="EMBL" id="JAPFAR010000086">
    <property type="protein sequence ID" value="MDI3349650.1"/>
    <property type="molecule type" value="Genomic_DNA"/>
</dbReference>
<evidence type="ECO:0000313" key="12">
    <source>
        <dbReference type="Proteomes" id="UP001162175"/>
    </source>
</evidence>
<dbReference type="AlphaFoldDB" id="A0AA43R000"/>
<dbReference type="InterPro" id="IPR027417">
    <property type="entry name" value="P-loop_NTPase"/>
</dbReference>